<reference evidence="3 4" key="1">
    <citation type="submission" date="2010-12" db="EMBL/GenBank/DDBJ databases">
        <title>Whole genome sequence of Anaerolinea thermophila UNI-1.</title>
        <authorList>
            <person name="Narita-Yamada S."/>
            <person name="Kishi E."/>
            <person name="Watanabe Y."/>
            <person name="Takasaki K."/>
            <person name="Ankai A."/>
            <person name="Oguchi A."/>
            <person name="Fukui S."/>
            <person name="Takahashi M."/>
            <person name="Yashiro I."/>
            <person name="Hosoyama A."/>
            <person name="Sekiguchi Y."/>
            <person name="Hanada S."/>
            <person name="Fujita N."/>
        </authorList>
    </citation>
    <scope>NUCLEOTIDE SEQUENCE [LARGE SCALE GENOMIC DNA]</scope>
    <source>
        <strain evidence="4">DSM 14523 / JCM 11388 / NBRC 100420 / UNI-1</strain>
    </source>
</reference>
<evidence type="ECO:0000313" key="3">
    <source>
        <dbReference type="EMBL" id="BAJ64638.1"/>
    </source>
</evidence>
<dbReference type="InParanoid" id="E8N089"/>
<organism evidence="3 4">
    <name type="scientific">Anaerolinea thermophila (strain DSM 14523 / JCM 11388 / NBRC 100420 / UNI-1)</name>
    <dbReference type="NCBI Taxonomy" id="926569"/>
    <lineage>
        <taxon>Bacteria</taxon>
        <taxon>Bacillati</taxon>
        <taxon>Chloroflexota</taxon>
        <taxon>Anaerolineae</taxon>
        <taxon>Anaerolineales</taxon>
        <taxon>Anaerolineaceae</taxon>
        <taxon>Anaerolinea</taxon>
    </lineage>
</organism>
<dbReference type="Proteomes" id="UP000008922">
    <property type="component" value="Chromosome"/>
</dbReference>
<dbReference type="SUPFAM" id="SSF53756">
    <property type="entry name" value="UDP-Glycosyltransferase/glycogen phosphorylase"/>
    <property type="match status" value="1"/>
</dbReference>
<dbReference type="PANTHER" id="PTHR46401:SF2">
    <property type="entry name" value="GLYCOSYLTRANSFERASE WBBK-RELATED"/>
    <property type="match status" value="1"/>
</dbReference>
<name>E8N089_ANATU</name>
<dbReference type="EC" id="2.4.-.-" evidence="3"/>
<dbReference type="InterPro" id="IPR001296">
    <property type="entry name" value="Glyco_trans_1"/>
</dbReference>
<keyword evidence="1 3" id="KW-0808">Transferase</keyword>
<dbReference type="OrthoDB" id="509705at2"/>
<dbReference type="AlphaFoldDB" id="E8N089"/>
<evidence type="ECO:0000259" key="2">
    <source>
        <dbReference type="Pfam" id="PF00534"/>
    </source>
</evidence>
<dbReference type="Pfam" id="PF00534">
    <property type="entry name" value="Glycos_transf_1"/>
    <property type="match status" value="1"/>
</dbReference>
<dbReference type="GO" id="GO:0009103">
    <property type="term" value="P:lipopolysaccharide biosynthetic process"/>
    <property type="evidence" value="ECO:0007669"/>
    <property type="project" value="TreeGrafter"/>
</dbReference>
<dbReference type="RefSeq" id="WP_013560992.1">
    <property type="nucleotide sequence ID" value="NC_014960.1"/>
</dbReference>
<dbReference type="STRING" id="926569.ANT_26120"/>
<dbReference type="EMBL" id="AP012029">
    <property type="protein sequence ID" value="BAJ64638.1"/>
    <property type="molecule type" value="Genomic_DNA"/>
</dbReference>
<dbReference type="Gene3D" id="3.40.50.2000">
    <property type="entry name" value="Glycogen Phosphorylase B"/>
    <property type="match status" value="1"/>
</dbReference>
<gene>
    <name evidence="3" type="ordered locus">ANT_26120</name>
</gene>
<dbReference type="KEGG" id="atm:ANT_26120"/>
<evidence type="ECO:0000313" key="4">
    <source>
        <dbReference type="Proteomes" id="UP000008922"/>
    </source>
</evidence>
<accession>E8N089</accession>
<dbReference type="HOGENOM" id="CLU_063649_0_0_0"/>
<dbReference type="CDD" id="cd03801">
    <property type="entry name" value="GT4_PimA-like"/>
    <property type="match status" value="1"/>
</dbReference>
<feature type="domain" description="Glycosyl transferase family 1" evidence="2">
    <location>
        <begin position="215"/>
        <end position="372"/>
    </location>
</feature>
<keyword evidence="4" id="KW-1185">Reference proteome</keyword>
<proteinExistence type="predicted"/>
<dbReference type="eggNOG" id="COG0438">
    <property type="taxonomic scope" value="Bacteria"/>
</dbReference>
<sequence length="394" mass="45584">MNLPVSPDQKIVGDTLLIISHTPHYYHDGRYWGWAPTIRELDWLSSLFRRVIHVAPLYPGVPPKSALPYTSANITLASVTPSGGNSLGEKWRILKNYPAYFNVISRYLKIADAVHVRCPANISMLALLMLLFRKFPRRRWFKYAGTWMPQQKEPWSYSFQRWFLRTGLLRGVVTVNGSWFHQPAFIRSFYNPSFSEIELAEAQRMSSEKRLILPIQVLFVGRLEEAKGVDRALDIVQIFEKNRVPYTLHLVGDGEKRKWYEEKCEPAMIEKKVIFWGWLSPKELSSLYAKAHFVLLPSSSSEGWPKVLSEGMAFGAIPIASSVSCIPQYLQSFQVGAAIAVDDIQTYQQTLLEYIHLPDKWEQESARAREHARKFTYEYYLKKVRELFVEQDIA</sequence>
<keyword evidence="3" id="KW-0328">Glycosyltransferase</keyword>
<dbReference type="GO" id="GO:0016757">
    <property type="term" value="F:glycosyltransferase activity"/>
    <property type="evidence" value="ECO:0007669"/>
    <property type="project" value="UniProtKB-KW"/>
</dbReference>
<protein>
    <submittedName>
        <fullName evidence="3">Glycosyltransferase</fullName>
        <ecNumber evidence="3">2.4.-.-</ecNumber>
    </submittedName>
</protein>
<evidence type="ECO:0000256" key="1">
    <source>
        <dbReference type="ARBA" id="ARBA00022679"/>
    </source>
</evidence>
<dbReference type="PANTHER" id="PTHR46401">
    <property type="entry name" value="GLYCOSYLTRANSFERASE WBBK-RELATED"/>
    <property type="match status" value="1"/>
</dbReference>